<dbReference type="PANTHER" id="PTHR10110:SF86">
    <property type="entry name" value="SODIUM_HYDROGEN EXCHANGER 7"/>
    <property type="match status" value="1"/>
</dbReference>
<evidence type="ECO:0000259" key="12">
    <source>
        <dbReference type="Pfam" id="PF00999"/>
    </source>
</evidence>
<keyword evidence="14" id="KW-1185">Reference proteome</keyword>
<sequence>MGRTRFSGRVLGHFLYRLDGKGGNARRRAHGFRSDGPPQAGRQRAAPAAVVHKSTRQRRRHSAPRGGRVEPAAHPAAGDSRGSTSVDSVEIAILVGVIAVLIIAVTSRVGPKWNVAAPLLLVLIGIGLSFLPFVPEIEVEPEIILAVVLPPLLFSSAVNMPAMNFRREFNAIGSLAVALVVVSAVLLGFFFHWIFPELALPWCIALGAILSPTDAVAVSIAKNVGISSRVTTILEGESLLNDATALVLLRTAVAAAAASFSVWHAMGQFAYAVAVACVIGFIAGKLGVLARARSGDATVSSVISFVVPFVASVPTDLAGGSGLVAAVVAGIITGRKKDRVFSADQRLSDRTMWRAVTLVLEGAVFLIMGLEVKKLLHEHTEMAEGSGAMGSLGVIVLVAVVALVLMTGIRAAYVLPLTAALGRKAARMQAMQPRMEAMESAISDRDMRRTHEIFIKDAGPAVRLKKKLKKKAHALDERRGIQRSEEQVAARMESGWQRLENRTRRALSDIDYLVRQPLTWRDGTVMVAAGMRGAVTLAAAQTLPHETPFRSSLILIAFIVAVLSLLVQGGLLAPLVRAVKPSVPDEAELARQREAVSARLADVIVEEVEGESAVEHKLRSIVARRDALLELNEEGFYQPECTAGLLASFDASELGLRLKIEQMAGGPDADALSIASAEEAELEAMASAADALPARRVVERFSLATPGVSGTDAQDEAPEGEPRG</sequence>
<dbReference type="InterPro" id="IPR018422">
    <property type="entry name" value="Cation/H_exchanger_CPA1"/>
</dbReference>
<dbReference type="GO" id="GO:0098719">
    <property type="term" value="P:sodium ion import across plasma membrane"/>
    <property type="evidence" value="ECO:0007669"/>
    <property type="project" value="TreeGrafter"/>
</dbReference>
<feature type="transmembrane region" description="Helical" evidence="11">
    <location>
        <begin position="392"/>
        <end position="421"/>
    </location>
</feature>
<evidence type="ECO:0000256" key="11">
    <source>
        <dbReference type="SAM" id="Phobius"/>
    </source>
</evidence>
<protein>
    <submittedName>
        <fullName evidence="13">Sodium:proton antiporter</fullName>
    </submittedName>
</protein>
<dbReference type="GO" id="GO:0005886">
    <property type="term" value="C:plasma membrane"/>
    <property type="evidence" value="ECO:0007669"/>
    <property type="project" value="UniProtKB-SubCell"/>
</dbReference>
<evidence type="ECO:0000256" key="6">
    <source>
        <dbReference type="ARBA" id="ARBA00023053"/>
    </source>
</evidence>
<feature type="domain" description="Cation/H+ exchanger transmembrane" evidence="12">
    <location>
        <begin position="100"/>
        <end position="424"/>
    </location>
</feature>
<feature type="transmembrane region" description="Helical" evidence="11">
    <location>
        <begin position="269"/>
        <end position="288"/>
    </location>
</feature>
<name>A0A399JDC6_9MICC</name>
<keyword evidence="5 11" id="KW-1133">Transmembrane helix</keyword>
<feature type="transmembrane region" description="Helical" evidence="11">
    <location>
        <begin position="143"/>
        <end position="162"/>
    </location>
</feature>
<evidence type="ECO:0000256" key="2">
    <source>
        <dbReference type="ARBA" id="ARBA00022448"/>
    </source>
</evidence>
<feature type="transmembrane region" description="Helical" evidence="11">
    <location>
        <begin position="199"/>
        <end position="218"/>
    </location>
</feature>
<evidence type="ECO:0000256" key="4">
    <source>
        <dbReference type="ARBA" id="ARBA00022692"/>
    </source>
</evidence>
<evidence type="ECO:0000313" key="14">
    <source>
        <dbReference type="Proteomes" id="UP000265419"/>
    </source>
</evidence>
<comment type="subcellular location">
    <subcellularLocation>
        <location evidence="1">Cell membrane</location>
        <topology evidence="1">Multi-pass membrane protein</topology>
    </subcellularLocation>
</comment>
<proteinExistence type="predicted"/>
<dbReference type="PANTHER" id="PTHR10110">
    <property type="entry name" value="SODIUM/HYDROGEN EXCHANGER"/>
    <property type="match status" value="1"/>
</dbReference>
<keyword evidence="9" id="KW-0739">Sodium transport</keyword>
<feature type="domain" description="Cation/H+ exchanger transmembrane" evidence="12">
    <location>
        <begin position="517"/>
        <end position="577"/>
    </location>
</feature>
<dbReference type="Gene3D" id="6.10.140.1330">
    <property type="match status" value="1"/>
</dbReference>
<feature type="transmembrane region" description="Helical" evidence="11">
    <location>
        <begin position="317"/>
        <end position="334"/>
    </location>
</feature>
<evidence type="ECO:0000256" key="10">
    <source>
        <dbReference type="SAM" id="MobiDB-lite"/>
    </source>
</evidence>
<feature type="compositionally biased region" description="Acidic residues" evidence="10">
    <location>
        <begin position="713"/>
        <end position="724"/>
    </location>
</feature>
<evidence type="ECO:0000256" key="7">
    <source>
        <dbReference type="ARBA" id="ARBA00023065"/>
    </source>
</evidence>
<dbReference type="GO" id="GO:0015386">
    <property type="term" value="F:potassium:proton antiporter activity"/>
    <property type="evidence" value="ECO:0007669"/>
    <property type="project" value="TreeGrafter"/>
</dbReference>
<dbReference type="Proteomes" id="UP000265419">
    <property type="component" value="Unassembled WGS sequence"/>
</dbReference>
<keyword evidence="2" id="KW-0813">Transport</keyword>
<keyword evidence="6" id="KW-0915">Sodium</keyword>
<evidence type="ECO:0000256" key="1">
    <source>
        <dbReference type="ARBA" id="ARBA00004651"/>
    </source>
</evidence>
<feature type="compositionally biased region" description="Low complexity" evidence="10">
    <location>
        <begin position="36"/>
        <end position="49"/>
    </location>
</feature>
<evidence type="ECO:0000313" key="13">
    <source>
        <dbReference type="EMBL" id="RII43571.1"/>
    </source>
</evidence>
<feature type="region of interest" description="Disordered" evidence="10">
    <location>
        <begin position="703"/>
        <end position="724"/>
    </location>
</feature>
<evidence type="ECO:0000256" key="9">
    <source>
        <dbReference type="ARBA" id="ARBA00023201"/>
    </source>
</evidence>
<evidence type="ECO:0000256" key="5">
    <source>
        <dbReference type="ARBA" id="ARBA00022989"/>
    </source>
</evidence>
<evidence type="ECO:0000256" key="8">
    <source>
        <dbReference type="ARBA" id="ARBA00023136"/>
    </source>
</evidence>
<feature type="transmembrane region" description="Helical" evidence="11">
    <location>
        <begin position="113"/>
        <end position="131"/>
    </location>
</feature>
<accession>A0A399JDC6</accession>
<comment type="caution">
    <text evidence="13">The sequence shown here is derived from an EMBL/GenBank/DDBJ whole genome shotgun (WGS) entry which is preliminary data.</text>
</comment>
<organism evidence="13 14">
    <name type="scientific">Galactobacter valiniphilus</name>
    <dbReference type="NCBI Taxonomy" id="2676122"/>
    <lineage>
        <taxon>Bacteria</taxon>
        <taxon>Bacillati</taxon>
        <taxon>Actinomycetota</taxon>
        <taxon>Actinomycetes</taxon>
        <taxon>Micrococcales</taxon>
        <taxon>Micrococcaceae</taxon>
        <taxon>Galactobacter</taxon>
    </lineage>
</organism>
<feature type="compositionally biased region" description="Basic residues" evidence="10">
    <location>
        <begin position="53"/>
        <end position="63"/>
    </location>
</feature>
<dbReference type="Pfam" id="PF00999">
    <property type="entry name" value="Na_H_Exchanger"/>
    <property type="match status" value="2"/>
</dbReference>
<feature type="transmembrane region" description="Helical" evidence="11">
    <location>
        <begin position="553"/>
        <end position="576"/>
    </location>
</feature>
<gene>
    <name evidence="13" type="ORF">DWB68_01285</name>
</gene>
<dbReference type="EMBL" id="QQXK01000002">
    <property type="protein sequence ID" value="RII43571.1"/>
    <property type="molecule type" value="Genomic_DNA"/>
</dbReference>
<dbReference type="GO" id="GO:0015385">
    <property type="term" value="F:sodium:proton antiporter activity"/>
    <property type="evidence" value="ECO:0007669"/>
    <property type="project" value="InterPro"/>
</dbReference>
<reference evidence="13 14" key="1">
    <citation type="submission" date="2018-07" db="EMBL/GenBank/DDBJ databases">
        <title>Arthrobacter sp. nov., isolated from raw cow's milk with high bacterial count.</title>
        <authorList>
            <person name="Hahne J."/>
            <person name="Isele D."/>
            <person name="Lipski A."/>
        </authorList>
    </citation>
    <scope>NUCLEOTIDE SEQUENCE [LARGE SCALE GENOMIC DNA]</scope>
    <source>
        <strain evidence="13 14">JZ R-35</strain>
    </source>
</reference>
<dbReference type="AlphaFoldDB" id="A0A399JDC6"/>
<feature type="transmembrane region" description="Helical" evidence="11">
    <location>
        <begin position="169"/>
        <end position="193"/>
    </location>
</feature>
<feature type="transmembrane region" description="Helical" evidence="11">
    <location>
        <begin position="88"/>
        <end position="106"/>
    </location>
</feature>
<dbReference type="InterPro" id="IPR006153">
    <property type="entry name" value="Cation/H_exchanger_TM"/>
</dbReference>
<feature type="region of interest" description="Disordered" evidence="10">
    <location>
        <begin position="22"/>
        <end position="83"/>
    </location>
</feature>
<feature type="transmembrane region" description="Helical" evidence="11">
    <location>
        <begin position="355"/>
        <end position="372"/>
    </location>
</feature>
<keyword evidence="3" id="KW-1003">Cell membrane</keyword>
<keyword evidence="4 11" id="KW-0812">Transmembrane</keyword>
<evidence type="ECO:0000256" key="3">
    <source>
        <dbReference type="ARBA" id="ARBA00022475"/>
    </source>
</evidence>
<dbReference type="GO" id="GO:0051453">
    <property type="term" value="P:regulation of intracellular pH"/>
    <property type="evidence" value="ECO:0007669"/>
    <property type="project" value="TreeGrafter"/>
</dbReference>
<keyword evidence="8 11" id="KW-0472">Membrane</keyword>
<keyword evidence="7" id="KW-0406">Ion transport</keyword>